<dbReference type="Pfam" id="PF02321">
    <property type="entry name" value="OEP"/>
    <property type="match status" value="2"/>
</dbReference>
<dbReference type="GO" id="GO:0015562">
    <property type="term" value="F:efflux transmembrane transporter activity"/>
    <property type="evidence" value="ECO:0007669"/>
    <property type="project" value="InterPro"/>
</dbReference>
<dbReference type="Proteomes" id="UP000244446">
    <property type="component" value="Unassembled WGS sequence"/>
</dbReference>
<dbReference type="OrthoDB" id="314748at2"/>
<comment type="subcellular location">
    <subcellularLocation>
        <location evidence="1">Cell outer membrane</location>
    </subcellularLocation>
</comment>
<dbReference type="GO" id="GO:1990281">
    <property type="term" value="C:efflux pump complex"/>
    <property type="evidence" value="ECO:0007669"/>
    <property type="project" value="TreeGrafter"/>
</dbReference>
<evidence type="ECO:0000256" key="3">
    <source>
        <dbReference type="ARBA" id="ARBA00022448"/>
    </source>
</evidence>
<evidence type="ECO:0000256" key="6">
    <source>
        <dbReference type="ARBA" id="ARBA00023136"/>
    </source>
</evidence>
<keyword evidence="5" id="KW-0812">Transmembrane</keyword>
<proteinExistence type="inferred from homology"/>
<keyword evidence="10" id="KW-1185">Reference proteome</keyword>
<evidence type="ECO:0000256" key="7">
    <source>
        <dbReference type="ARBA" id="ARBA00023237"/>
    </source>
</evidence>
<dbReference type="Gene3D" id="1.20.1600.10">
    <property type="entry name" value="Outer membrane efflux proteins (OEP)"/>
    <property type="match status" value="1"/>
</dbReference>
<protein>
    <recommendedName>
        <fullName evidence="11">Transporter</fullName>
    </recommendedName>
</protein>
<name>A0A2T7G4A3_9RHOB</name>
<evidence type="ECO:0000313" key="9">
    <source>
        <dbReference type="EMBL" id="PVA09245.1"/>
    </source>
</evidence>
<keyword evidence="3" id="KW-0813">Transport</keyword>
<evidence type="ECO:0000256" key="4">
    <source>
        <dbReference type="ARBA" id="ARBA00022452"/>
    </source>
</evidence>
<evidence type="ECO:0000256" key="2">
    <source>
        <dbReference type="ARBA" id="ARBA00007613"/>
    </source>
</evidence>
<keyword evidence="8" id="KW-0175">Coiled coil</keyword>
<keyword evidence="4" id="KW-1134">Transmembrane beta strand</keyword>
<dbReference type="InterPro" id="IPR003423">
    <property type="entry name" value="OMP_efflux"/>
</dbReference>
<dbReference type="EMBL" id="QCYH01000010">
    <property type="protein sequence ID" value="PVA09245.1"/>
    <property type="molecule type" value="Genomic_DNA"/>
</dbReference>
<feature type="coiled-coil region" evidence="8">
    <location>
        <begin position="235"/>
        <end position="262"/>
    </location>
</feature>
<comment type="caution">
    <text evidence="9">The sequence shown here is derived from an EMBL/GenBank/DDBJ whole genome shotgun (WGS) entry which is preliminary data.</text>
</comment>
<dbReference type="GO" id="GO:0009279">
    <property type="term" value="C:cell outer membrane"/>
    <property type="evidence" value="ECO:0007669"/>
    <property type="project" value="UniProtKB-SubCell"/>
</dbReference>
<evidence type="ECO:0000256" key="1">
    <source>
        <dbReference type="ARBA" id="ARBA00004442"/>
    </source>
</evidence>
<reference evidence="9 10" key="1">
    <citation type="submission" date="2018-04" db="EMBL/GenBank/DDBJ databases">
        <title>Pelagivirga bohaiensis gen. nov., sp. nov., a bacterium isolated from the Bohai Sea.</title>
        <authorList>
            <person name="Ji X."/>
        </authorList>
    </citation>
    <scope>NUCLEOTIDE SEQUENCE [LARGE SCALE GENOMIC DNA]</scope>
    <source>
        <strain evidence="9 10">BH-SD19</strain>
    </source>
</reference>
<keyword evidence="7" id="KW-0998">Cell outer membrane</keyword>
<comment type="similarity">
    <text evidence="2">Belongs to the outer membrane factor (OMF) (TC 1.B.17) family.</text>
</comment>
<dbReference type="GO" id="GO:0015288">
    <property type="term" value="F:porin activity"/>
    <property type="evidence" value="ECO:0007669"/>
    <property type="project" value="TreeGrafter"/>
</dbReference>
<evidence type="ECO:0000313" key="10">
    <source>
        <dbReference type="Proteomes" id="UP000244446"/>
    </source>
</evidence>
<sequence length="485" mass="52768">MARKQRAIRLTIWKTESSAIRWFDRVEPKVPLSRNTHRVAGIACGLCAFLIVGCSSDPPSEIQQIRPTLQEGSDFASNDLARVPVGSSGVTPLVLGTLRTRADIAEAAQKVEAGIVGIDEARAGYYPQLSAGVISGLAGNTENGSRLQVTASQLLYDFGGTARAVSREVLASQGKYMRFLEVVDEELAETVKTYWTMRRYVEQQAIADKQLQTMQQLEKLSQSRSNEGVNSTTDLLEAQRRVQSAETILLQAQLEMANANRRLSRFSGVSGGIADDALGTINLTCEGEKFNDALSPRVQLAALQKAIAEIDLKDAENALFPSVSLEAVADRDIVGSGASGVGVNLKVDSALFSGGAHRSRKVIAVKTAKAADAALEAARQDITLEHDNAIADIKGQRVLIASLEKQADMLDETRELYRRQFVELGNRTIEDVLDIEDEYFRSLRDLAETRINLAVRQVDCVKSSGRLRARLGLDGKFLHGLALSP</sequence>
<evidence type="ECO:0000256" key="8">
    <source>
        <dbReference type="SAM" id="Coils"/>
    </source>
</evidence>
<dbReference type="SUPFAM" id="SSF56954">
    <property type="entry name" value="Outer membrane efflux proteins (OEP)"/>
    <property type="match status" value="1"/>
</dbReference>
<organism evidence="9 10">
    <name type="scientific">Pelagivirga sediminicola</name>
    <dbReference type="NCBI Taxonomy" id="2170575"/>
    <lineage>
        <taxon>Bacteria</taxon>
        <taxon>Pseudomonadati</taxon>
        <taxon>Pseudomonadota</taxon>
        <taxon>Alphaproteobacteria</taxon>
        <taxon>Rhodobacterales</taxon>
        <taxon>Paracoccaceae</taxon>
        <taxon>Pelagivirga</taxon>
    </lineage>
</organism>
<gene>
    <name evidence="9" type="ORF">DC366_15245</name>
</gene>
<dbReference type="PANTHER" id="PTHR30026">
    <property type="entry name" value="OUTER MEMBRANE PROTEIN TOLC"/>
    <property type="match status" value="1"/>
</dbReference>
<evidence type="ECO:0000256" key="5">
    <source>
        <dbReference type="ARBA" id="ARBA00022692"/>
    </source>
</evidence>
<dbReference type="AlphaFoldDB" id="A0A2T7G4A3"/>
<accession>A0A2T7G4A3</accession>
<evidence type="ECO:0008006" key="11">
    <source>
        <dbReference type="Google" id="ProtNLM"/>
    </source>
</evidence>
<dbReference type="PANTHER" id="PTHR30026:SF22">
    <property type="entry name" value="OUTER MEMBRANE EFFLUX PROTEIN"/>
    <property type="match status" value="1"/>
</dbReference>
<dbReference type="InterPro" id="IPR051906">
    <property type="entry name" value="TolC-like"/>
</dbReference>
<keyword evidence="6" id="KW-0472">Membrane</keyword>